<feature type="non-terminal residue" evidence="6">
    <location>
        <position position="1"/>
    </location>
</feature>
<dbReference type="GO" id="GO:0005730">
    <property type="term" value="C:nucleolus"/>
    <property type="evidence" value="ECO:0007669"/>
    <property type="project" value="UniProtKB-SubCell"/>
</dbReference>
<dbReference type="Proteomes" id="UP000242287">
    <property type="component" value="Unassembled WGS sequence"/>
</dbReference>
<dbReference type="GO" id="GO:0030688">
    <property type="term" value="C:preribosome, small subunit precursor"/>
    <property type="evidence" value="ECO:0007669"/>
    <property type="project" value="InterPro"/>
</dbReference>
<evidence type="ECO:0000256" key="3">
    <source>
        <dbReference type="ARBA" id="ARBA00021321"/>
    </source>
</evidence>
<evidence type="ECO:0000256" key="4">
    <source>
        <dbReference type="ARBA" id="ARBA00023242"/>
    </source>
</evidence>
<feature type="compositionally biased region" description="Polar residues" evidence="5">
    <location>
        <begin position="122"/>
        <end position="139"/>
    </location>
</feature>
<protein>
    <recommendedName>
        <fullName evidence="3">Ribosome biogenesis protein SLX9</fullName>
    </recommendedName>
</protein>
<evidence type="ECO:0000313" key="6">
    <source>
        <dbReference type="EMBL" id="PFH54579.1"/>
    </source>
</evidence>
<sequence>QPKERRKRTTLHSPSVKVGQRKFAVQDNVVEHVNIGDASYLSGTKVLEALSAAEPEGHVAPITKKEKQQIKRETFLQKLTSGLLPYSKSHTRRLKRRAKEQIGSGLDDMNAAIAELEESSSKEISGTNILPSSNEKPQNIKSSTSSKTGKIGEGKGTPLTNAQRKHALKLEQSRHPLILSNPSFSANPFETIRIHAQNTLVKH</sequence>
<dbReference type="InterPro" id="IPR028160">
    <property type="entry name" value="Slx9-like"/>
</dbReference>
<keyword evidence="7" id="KW-1185">Reference proteome</keyword>
<feature type="compositionally biased region" description="Low complexity" evidence="5">
    <location>
        <begin position="140"/>
        <end position="149"/>
    </location>
</feature>
<keyword evidence="4" id="KW-0539">Nucleus</keyword>
<dbReference type="EMBL" id="KZ301969">
    <property type="protein sequence ID" value="PFH54579.1"/>
    <property type="molecule type" value="Genomic_DNA"/>
</dbReference>
<dbReference type="STRING" id="703135.A0A2A9NVK1"/>
<dbReference type="AlphaFoldDB" id="A0A2A9NVK1"/>
<dbReference type="GO" id="GO:0000462">
    <property type="term" value="P:maturation of SSU-rRNA from tricistronic rRNA transcript (SSU-rRNA, 5.8S rRNA, LSU-rRNA)"/>
    <property type="evidence" value="ECO:0007669"/>
    <property type="project" value="InterPro"/>
</dbReference>
<dbReference type="Pfam" id="PF15341">
    <property type="entry name" value="SLX9"/>
    <property type="match status" value="1"/>
</dbReference>
<evidence type="ECO:0000256" key="1">
    <source>
        <dbReference type="ARBA" id="ARBA00004604"/>
    </source>
</evidence>
<dbReference type="GO" id="GO:0030686">
    <property type="term" value="C:90S preribosome"/>
    <property type="evidence" value="ECO:0007669"/>
    <property type="project" value="InterPro"/>
</dbReference>
<evidence type="ECO:0000256" key="5">
    <source>
        <dbReference type="SAM" id="MobiDB-lite"/>
    </source>
</evidence>
<dbReference type="OrthoDB" id="18703at2759"/>
<dbReference type="PANTHER" id="PTHR31109:SF2">
    <property type="entry name" value="RIBOSOME BIOGENESIS PROTEIN SLX9 HOMOLOG"/>
    <property type="match status" value="1"/>
</dbReference>
<reference evidence="6 7" key="1">
    <citation type="submission" date="2014-02" db="EMBL/GenBank/DDBJ databases">
        <title>Transposable element dynamics among asymbiotic and ectomycorrhizal Amanita fungi.</title>
        <authorList>
            <consortium name="DOE Joint Genome Institute"/>
            <person name="Hess J."/>
            <person name="Skrede I."/>
            <person name="Wolfe B."/>
            <person name="LaButti K."/>
            <person name="Ohm R.A."/>
            <person name="Grigoriev I.V."/>
            <person name="Pringle A."/>
        </authorList>
    </citation>
    <scope>NUCLEOTIDE SEQUENCE [LARGE SCALE GENOMIC DNA]</scope>
    <source>
        <strain evidence="6 7">SKay4041</strain>
    </source>
</reference>
<organism evidence="6 7">
    <name type="scientific">Amanita thiersii Skay4041</name>
    <dbReference type="NCBI Taxonomy" id="703135"/>
    <lineage>
        <taxon>Eukaryota</taxon>
        <taxon>Fungi</taxon>
        <taxon>Dikarya</taxon>
        <taxon>Basidiomycota</taxon>
        <taxon>Agaricomycotina</taxon>
        <taxon>Agaricomycetes</taxon>
        <taxon>Agaricomycetidae</taxon>
        <taxon>Agaricales</taxon>
        <taxon>Pluteineae</taxon>
        <taxon>Amanitaceae</taxon>
        <taxon>Amanita</taxon>
    </lineage>
</organism>
<accession>A0A2A9NVK1</accession>
<name>A0A2A9NVK1_9AGAR</name>
<comment type="subcellular location">
    <subcellularLocation>
        <location evidence="1">Nucleus</location>
        <location evidence="1">Nucleolus</location>
    </subcellularLocation>
</comment>
<gene>
    <name evidence="6" type="ORF">AMATHDRAFT_134711</name>
</gene>
<proteinExistence type="inferred from homology"/>
<evidence type="ECO:0000256" key="2">
    <source>
        <dbReference type="ARBA" id="ARBA00011022"/>
    </source>
</evidence>
<evidence type="ECO:0000313" key="7">
    <source>
        <dbReference type="Proteomes" id="UP000242287"/>
    </source>
</evidence>
<dbReference type="PANTHER" id="PTHR31109">
    <property type="entry name" value="PROTEIN FAM207A"/>
    <property type="match status" value="1"/>
</dbReference>
<feature type="region of interest" description="Disordered" evidence="5">
    <location>
        <begin position="118"/>
        <end position="174"/>
    </location>
</feature>
<comment type="similarity">
    <text evidence="2">Belongs to the SLX9 family.</text>
</comment>